<dbReference type="Gene3D" id="3.40.50.150">
    <property type="entry name" value="Vaccinia Virus protein VP39"/>
    <property type="match status" value="1"/>
</dbReference>
<protein>
    <submittedName>
        <fullName evidence="3">645_t:CDS:1</fullName>
    </submittedName>
</protein>
<name>A0A9N8ZY30_9GLOM</name>
<dbReference type="Pfam" id="PF13649">
    <property type="entry name" value="Methyltransf_25"/>
    <property type="match status" value="1"/>
</dbReference>
<dbReference type="PANTHER" id="PTHR43591">
    <property type="entry name" value="METHYLTRANSFERASE"/>
    <property type="match status" value="1"/>
</dbReference>
<dbReference type="GO" id="GO:0008168">
    <property type="term" value="F:methyltransferase activity"/>
    <property type="evidence" value="ECO:0007669"/>
    <property type="project" value="TreeGrafter"/>
</dbReference>
<feature type="compositionally biased region" description="Low complexity" evidence="1">
    <location>
        <begin position="34"/>
        <end position="46"/>
    </location>
</feature>
<dbReference type="Proteomes" id="UP000789508">
    <property type="component" value="Unassembled WGS sequence"/>
</dbReference>
<feature type="region of interest" description="Disordered" evidence="1">
    <location>
        <begin position="1"/>
        <end position="50"/>
    </location>
</feature>
<dbReference type="AlphaFoldDB" id="A0A9N8ZY30"/>
<evidence type="ECO:0000259" key="2">
    <source>
        <dbReference type="Pfam" id="PF13649"/>
    </source>
</evidence>
<gene>
    <name evidence="3" type="ORF">ALEPTO_LOCUS3944</name>
</gene>
<dbReference type="PANTHER" id="PTHR43591:SF24">
    <property type="entry name" value="2-METHOXY-6-POLYPRENYL-1,4-BENZOQUINOL METHYLASE, MITOCHONDRIAL"/>
    <property type="match status" value="1"/>
</dbReference>
<dbReference type="EMBL" id="CAJVPS010000818">
    <property type="protein sequence ID" value="CAG8510378.1"/>
    <property type="molecule type" value="Genomic_DNA"/>
</dbReference>
<reference evidence="3" key="1">
    <citation type="submission" date="2021-06" db="EMBL/GenBank/DDBJ databases">
        <authorList>
            <person name="Kallberg Y."/>
            <person name="Tangrot J."/>
            <person name="Rosling A."/>
        </authorList>
    </citation>
    <scope>NUCLEOTIDE SEQUENCE</scope>
    <source>
        <strain evidence="3">FL130A</strain>
    </source>
</reference>
<dbReference type="InterPro" id="IPR029063">
    <property type="entry name" value="SAM-dependent_MTases_sf"/>
</dbReference>
<dbReference type="SUPFAM" id="SSF53335">
    <property type="entry name" value="S-adenosyl-L-methionine-dependent methyltransferases"/>
    <property type="match status" value="1"/>
</dbReference>
<feature type="domain" description="Methyltransferase" evidence="2">
    <location>
        <begin position="103"/>
        <end position="209"/>
    </location>
</feature>
<evidence type="ECO:0000313" key="4">
    <source>
        <dbReference type="Proteomes" id="UP000789508"/>
    </source>
</evidence>
<feature type="compositionally biased region" description="Polar residues" evidence="1">
    <location>
        <begin position="1"/>
        <end position="19"/>
    </location>
</feature>
<keyword evidence="4" id="KW-1185">Reference proteome</keyword>
<accession>A0A9N8ZY30</accession>
<dbReference type="OrthoDB" id="506498at2759"/>
<evidence type="ECO:0000313" key="3">
    <source>
        <dbReference type="EMBL" id="CAG8510378.1"/>
    </source>
</evidence>
<organism evidence="3 4">
    <name type="scientific">Ambispora leptoticha</name>
    <dbReference type="NCBI Taxonomy" id="144679"/>
    <lineage>
        <taxon>Eukaryota</taxon>
        <taxon>Fungi</taxon>
        <taxon>Fungi incertae sedis</taxon>
        <taxon>Mucoromycota</taxon>
        <taxon>Glomeromycotina</taxon>
        <taxon>Glomeromycetes</taxon>
        <taxon>Archaeosporales</taxon>
        <taxon>Ambisporaceae</taxon>
        <taxon>Ambispora</taxon>
    </lineage>
</organism>
<sequence length="341" mass="38468">MGANISSEAENITPPTSENMQKESIDQHPPNTPTSPTSRSIELKNTNNKEENTKYAIPQDVKQKSSQEILHYLLRYLAQGIFLSPIQQQLKAEENNDNNSLQILDFNCGSMGTWAKEIALEFPQTQVIGVVIKDDEIPSKSSDEESTLSNLKFIKHNLSSSGEMENRRLPFADSTFDFVHSRFLLRQIKEGDIEHTVITELVRVTKPSGYIELVECDVRHFSDGPSTRKLTNAMLDYLNLKGHNGQLSENLARYLHQTSQVGDITQHDKAIPLGHWAGQVGELAIQSLTGFFRETTGLPASMKISSVQFQELLSAYRQEVEIKRTFVKARWLYTQKLSSGK</sequence>
<dbReference type="InterPro" id="IPR041698">
    <property type="entry name" value="Methyltransf_25"/>
</dbReference>
<proteinExistence type="predicted"/>
<evidence type="ECO:0000256" key="1">
    <source>
        <dbReference type="SAM" id="MobiDB-lite"/>
    </source>
</evidence>
<comment type="caution">
    <text evidence="3">The sequence shown here is derived from an EMBL/GenBank/DDBJ whole genome shotgun (WGS) entry which is preliminary data.</text>
</comment>